<dbReference type="Pfam" id="PF00023">
    <property type="entry name" value="Ank"/>
    <property type="match status" value="1"/>
</dbReference>
<dbReference type="Gene3D" id="1.10.510.10">
    <property type="entry name" value="Transferase(Phosphotransferase) domain 1"/>
    <property type="match status" value="1"/>
</dbReference>
<feature type="repeat" description="ANK" evidence="6">
    <location>
        <begin position="472"/>
        <end position="500"/>
    </location>
</feature>
<dbReference type="EMBL" id="JAPZBU010000006">
    <property type="protein sequence ID" value="KAJ5398173.1"/>
    <property type="molecule type" value="Genomic_DNA"/>
</dbReference>
<reference evidence="8" key="1">
    <citation type="submission" date="2022-12" db="EMBL/GenBank/DDBJ databases">
        <authorList>
            <person name="Petersen C."/>
        </authorList>
    </citation>
    <scope>NUCLEOTIDE SEQUENCE</scope>
    <source>
        <strain evidence="8">IBT 29677</strain>
    </source>
</reference>
<dbReference type="SUPFAM" id="SSF56112">
    <property type="entry name" value="Protein kinase-like (PK-like)"/>
    <property type="match status" value="1"/>
</dbReference>
<dbReference type="InterPro" id="IPR036770">
    <property type="entry name" value="Ankyrin_rpt-contain_sf"/>
</dbReference>
<feature type="domain" description="Protein kinase" evidence="7">
    <location>
        <begin position="1"/>
        <end position="278"/>
    </location>
</feature>
<dbReference type="OrthoDB" id="10252171at2759"/>
<dbReference type="PROSITE" id="PS50297">
    <property type="entry name" value="ANK_REP_REGION"/>
    <property type="match status" value="4"/>
</dbReference>
<feature type="repeat" description="ANK" evidence="6">
    <location>
        <begin position="538"/>
        <end position="571"/>
    </location>
</feature>
<dbReference type="Gene3D" id="1.25.40.20">
    <property type="entry name" value="Ankyrin repeat-containing domain"/>
    <property type="match status" value="2"/>
</dbReference>
<dbReference type="PROSITE" id="PS50011">
    <property type="entry name" value="PROTEIN_KINASE_DOM"/>
    <property type="match status" value="1"/>
</dbReference>
<dbReference type="InterPro" id="IPR000719">
    <property type="entry name" value="Prot_kinase_dom"/>
</dbReference>
<keyword evidence="9" id="KW-1185">Reference proteome</keyword>
<dbReference type="InterPro" id="IPR011009">
    <property type="entry name" value="Kinase-like_dom_sf"/>
</dbReference>
<evidence type="ECO:0000256" key="2">
    <source>
        <dbReference type="ARBA" id="ARBA00022679"/>
    </source>
</evidence>
<evidence type="ECO:0000259" key="7">
    <source>
        <dbReference type="PROSITE" id="PS50011"/>
    </source>
</evidence>
<dbReference type="SUPFAM" id="SSF48403">
    <property type="entry name" value="Ankyrin repeat"/>
    <property type="match status" value="1"/>
</dbReference>
<evidence type="ECO:0000256" key="3">
    <source>
        <dbReference type="ARBA" id="ARBA00022741"/>
    </source>
</evidence>
<keyword evidence="4 8" id="KW-0418">Kinase</keyword>
<evidence type="ECO:0000313" key="9">
    <source>
        <dbReference type="Proteomes" id="UP001147747"/>
    </source>
</evidence>
<protein>
    <submittedName>
        <fullName evidence="8">Kinase-like protein</fullName>
    </submittedName>
</protein>
<keyword evidence="3" id="KW-0547">Nucleotide-binding</keyword>
<dbReference type="GO" id="GO:0005524">
    <property type="term" value="F:ATP binding"/>
    <property type="evidence" value="ECO:0007669"/>
    <property type="project" value="UniProtKB-KW"/>
</dbReference>
<dbReference type="PROSITE" id="PS50088">
    <property type="entry name" value="ANK_REPEAT"/>
    <property type="match status" value="4"/>
</dbReference>
<feature type="repeat" description="ANK" evidence="6">
    <location>
        <begin position="505"/>
        <end position="537"/>
    </location>
</feature>
<accession>A0A9W9W459</accession>
<dbReference type="SMART" id="SM00248">
    <property type="entry name" value="ANK"/>
    <property type="match status" value="4"/>
</dbReference>
<dbReference type="Pfam" id="PF12796">
    <property type="entry name" value="Ank_2"/>
    <property type="match status" value="1"/>
</dbReference>
<dbReference type="PANTHER" id="PTHR24349">
    <property type="entry name" value="SERINE/THREONINE-PROTEIN KINASE"/>
    <property type="match status" value="1"/>
</dbReference>
<comment type="caution">
    <text evidence="8">The sequence shown here is derived from an EMBL/GenBank/DDBJ whole genome shotgun (WGS) entry which is preliminary data.</text>
</comment>
<dbReference type="GeneID" id="81369903"/>
<dbReference type="AlphaFoldDB" id="A0A9W9W459"/>
<keyword evidence="6" id="KW-0040">ANK repeat</keyword>
<dbReference type="Pfam" id="PF00069">
    <property type="entry name" value="Pkinase"/>
    <property type="match status" value="1"/>
</dbReference>
<proteinExistence type="predicted"/>
<evidence type="ECO:0000256" key="5">
    <source>
        <dbReference type="ARBA" id="ARBA00022840"/>
    </source>
</evidence>
<name>A0A9W9W459_9EURO</name>
<dbReference type="InterPro" id="IPR050205">
    <property type="entry name" value="CDPK_Ser/Thr_kinases"/>
</dbReference>
<sequence length="590" mass="65909">MVVVGRSPLSQTKIVPPEPRVIIWNHQRDLAERVALQRSSNGELRAVKRVALQTGGSLSELSVINKITTAAENEKKRVFVDFKGWYSNQENIYFVMEYCPYGDIDQCYPAPLSEAEARAICGQLLDALAVLHGLGIAHRDIKPNNILVAEKMPIQVKLADFGISKHFEDTELKTQTGTFGYMAPEVLGLFDDGFAYTKAVDIWSLGCLLYKTLTGQMPFTSMPHLPLEKYVKGDSAFPEIPLLEKGISIDGRSFISRMLRPIPTTRPLASAGLLDEWIIPKTTEDIASRLEDPVLMHTSAALEELKKGDEKKESETNRPQDWLQQGIMIEEKESTISTESTIYKDEMDYASLELWHLVKRDSWLEDDKIRLGLLLESGANPNAIHCGYSALHLALTDGPSAKPATWVEILLKYGADPNLINKDGFYLTHQMVALVRHRAFRSIDDRLAPNLIDTCKFLLAHGARLELKSNGNGYTPLIYASKLRDAPMARFLFQSGSHIDECCHQERTALFYAAANGSLNIVKSLINMGANINLQDFEGATPLEAAARQTLNDGVIAYLVDNNAEHNSRDGGVKRRIKRAKLWSKIKRTD</sequence>
<reference evidence="8" key="2">
    <citation type="journal article" date="2023" name="IMA Fungus">
        <title>Comparative genomic study of the Penicillium genus elucidates a diverse pangenome and 15 lateral gene transfer events.</title>
        <authorList>
            <person name="Petersen C."/>
            <person name="Sorensen T."/>
            <person name="Nielsen M.R."/>
            <person name="Sondergaard T.E."/>
            <person name="Sorensen J.L."/>
            <person name="Fitzpatrick D.A."/>
            <person name="Frisvad J.C."/>
            <person name="Nielsen K.L."/>
        </authorList>
    </citation>
    <scope>NUCLEOTIDE SEQUENCE</scope>
    <source>
        <strain evidence="8">IBT 29677</strain>
    </source>
</reference>
<evidence type="ECO:0000256" key="4">
    <source>
        <dbReference type="ARBA" id="ARBA00022777"/>
    </source>
</evidence>
<keyword evidence="2" id="KW-0808">Transferase</keyword>
<dbReference type="InterPro" id="IPR008271">
    <property type="entry name" value="Ser/Thr_kinase_AS"/>
</dbReference>
<dbReference type="SMART" id="SM00220">
    <property type="entry name" value="S_TKc"/>
    <property type="match status" value="1"/>
</dbReference>
<organism evidence="8 9">
    <name type="scientific">Penicillium cosmopolitanum</name>
    <dbReference type="NCBI Taxonomy" id="1131564"/>
    <lineage>
        <taxon>Eukaryota</taxon>
        <taxon>Fungi</taxon>
        <taxon>Dikarya</taxon>
        <taxon>Ascomycota</taxon>
        <taxon>Pezizomycotina</taxon>
        <taxon>Eurotiomycetes</taxon>
        <taxon>Eurotiomycetidae</taxon>
        <taxon>Eurotiales</taxon>
        <taxon>Aspergillaceae</taxon>
        <taxon>Penicillium</taxon>
    </lineage>
</organism>
<gene>
    <name evidence="8" type="ORF">N7509_006286</name>
</gene>
<evidence type="ECO:0000256" key="1">
    <source>
        <dbReference type="ARBA" id="ARBA00022527"/>
    </source>
</evidence>
<dbReference type="InterPro" id="IPR002110">
    <property type="entry name" value="Ankyrin_rpt"/>
</dbReference>
<dbReference type="RefSeq" id="XP_056490225.1">
    <property type="nucleotide sequence ID" value="XM_056630923.1"/>
</dbReference>
<evidence type="ECO:0000313" key="8">
    <source>
        <dbReference type="EMBL" id="KAJ5398173.1"/>
    </source>
</evidence>
<evidence type="ECO:0000256" key="6">
    <source>
        <dbReference type="PROSITE-ProRule" id="PRU00023"/>
    </source>
</evidence>
<dbReference type="Proteomes" id="UP001147747">
    <property type="component" value="Unassembled WGS sequence"/>
</dbReference>
<feature type="repeat" description="ANK" evidence="6">
    <location>
        <begin position="386"/>
        <end position="422"/>
    </location>
</feature>
<dbReference type="PROSITE" id="PS00108">
    <property type="entry name" value="PROTEIN_KINASE_ST"/>
    <property type="match status" value="1"/>
</dbReference>
<keyword evidence="5" id="KW-0067">ATP-binding</keyword>
<dbReference type="GO" id="GO:0004674">
    <property type="term" value="F:protein serine/threonine kinase activity"/>
    <property type="evidence" value="ECO:0007669"/>
    <property type="project" value="UniProtKB-KW"/>
</dbReference>
<keyword evidence="1" id="KW-0723">Serine/threonine-protein kinase</keyword>